<protein>
    <recommendedName>
        <fullName evidence="3">DNA topoisomerase</fullName>
        <ecNumber evidence="3">5.6.2.1</ecNumber>
    </recommendedName>
</protein>
<dbReference type="PROSITE" id="PS52038">
    <property type="entry name" value="TOPO_IB_2"/>
    <property type="match status" value="1"/>
</dbReference>
<keyword evidence="5" id="KW-0238">DNA-binding</keyword>
<keyword evidence="10" id="KW-1185">Reference proteome</keyword>
<dbReference type="Proteomes" id="UP000198546">
    <property type="component" value="Chromosome i"/>
</dbReference>
<dbReference type="InterPro" id="IPR049331">
    <property type="entry name" value="Top1B_N_bact"/>
</dbReference>
<evidence type="ECO:0000256" key="5">
    <source>
        <dbReference type="ARBA" id="ARBA00023125"/>
    </source>
</evidence>
<dbReference type="SUPFAM" id="SSF55869">
    <property type="entry name" value="DNA topoisomerase I domain"/>
    <property type="match status" value="1"/>
</dbReference>
<comment type="catalytic activity">
    <reaction evidence="1">
        <text>ATP-independent breakage of single-stranded DNA, followed by passage and rejoining.</text>
        <dbReference type="EC" id="5.6.2.1"/>
    </reaction>
</comment>
<feature type="domain" description="DNA topoisomerase I catalytic core eukaryotic-type" evidence="7">
    <location>
        <begin position="85"/>
        <end position="288"/>
    </location>
</feature>
<evidence type="ECO:0000256" key="2">
    <source>
        <dbReference type="ARBA" id="ARBA00006645"/>
    </source>
</evidence>
<keyword evidence="6 9" id="KW-0413">Isomerase</keyword>
<dbReference type="OrthoDB" id="9778962at2"/>
<proteinExistence type="inferred from homology"/>
<feature type="domain" description="DNA topoisomerase IB N-terminal" evidence="8">
    <location>
        <begin position="23"/>
        <end position="69"/>
    </location>
</feature>
<dbReference type="InterPro" id="IPR035447">
    <property type="entry name" value="DNA_topo_I_N_sf"/>
</dbReference>
<name>A0A1G6VA32_9ACTN</name>
<organism evidence="9 10">
    <name type="scientific">Auraticoccus monumenti</name>
    <dbReference type="NCBI Taxonomy" id="675864"/>
    <lineage>
        <taxon>Bacteria</taxon>
        <taxon>Bacillati</taxon>
        <taxon>Actinomycetota</taxon>
        <taxon>Actinomycetes</taxon>
        <taxon>Propionibacteriales</taxon>
        <taxon>Propionibacteriaceae</taxon>
        <taxon>Auraticoccus</taxon>
    </lineage>
</organism>
<evidence type="ECO:0000313" key="9">
    <source>
        <dbReference type="EMBL" id="SDD49877.1"/>
    </source>
</evidence>
<dbReference type="GO" id="GO:0003677">
    <property type="term" value="F:DNA binding"/>
    <property type="evidence" value="ECO:0007669"/>
    <property type="project" value="UniProtKB-KW"/>
</dbReference>
<dbReference type="InterPro" id="IPR011010">
    <property type="entry name" value="DNA_brk_join_enz"/>
</dbReference>
<dbReference type="Pfam" id="PF01028">
    <property type="entry name" value="Topoisom_I"/>
    <property type="match status" value="1"/>
</dbReference>
<evidence type="ECO:0000259" key="8">
    <source>
        <dbReference type="Pfam" id="PF21338"/>
    </source>
</evidence>
<dbReference type="GO" id="GO:0003917">
    <property type="term" value="F:DNA topoisomerase type I (single strand cut, ATP-independent) activity"/>
    <property type="evidence" value="ECO:0007669"/>
    <property type="project" value="UniProtKB-EC"/>
</dbReference>
<dbReference type="SUPFAM" id="SSF56349">
    <property type="entry name" value="DNA breaking-rejoining enzymes"/>
    <property type="match status" value="1"/>
</dbReference>
<dbReference type="InterPro" id="IPR001631">
    <property type="entry name" value="TopoI"/>
</dbReference>
<dbReference type="AlphaFoldDB" id="A0A1G6VA32"/>
<dbReference type="STRING" id="675864.SAMN04489747_1080"/>
<dbReference type="EC" id="5.6.2.1" evidence="3"/>
<evidence type="ECO:0000256" key="4">
    <source>
        <dbReference type="ARBA" id="ARBA00023029"/>
    </source>
</evidence>
<evidence type="ECO:0000313" key="10">
    <source>
        <dbReference type="Proteomes" id="UP000198546"/>
    </source>
</evidence>
<gene>
    <name evidence="9" type="ORF">SAMN04489747_1080</name>
</gene>
<evidence type="ECO:0000259" key="7">
    <source>
        <dbReference type="Pfam" id="PF01028"/>
    </source>
</evidence>
<evidence type="ECO:0000256" key="3">
    <source>
        <dbReference type="ARBA" id="ARBA00012891"/>
    </source>
</evidence>
<dbReference type="PRINTS" id="PR00416">
    <property type="entry name" value="EUTPISMRASEI"/>
</dbReference>
<dbReference type="Gene3D" id="3.90.15.10">
    <property type="entry name" value="Topoisomerase I, Chain A, domain 3"/>
    <property type="match status" value="1"/>
</dbReference>
<reference evidence="9 10" key="1">
    <citation type="submission" date="2016-10" db="EMBL/GenBank/DDBJ databases">
        <authorList>
            <person name="de Groot N.N."/>
        </authorList>
    </citation>
    <scope>NUCLEOTIDE SEQUENCE [LARGE SCALE GENOMIC DNA]</scope>
    <source>
        <strain evidence="9 10">MON 2.2</strain>
    </source>
</reference>
<accession>A0A1G6VA32</accession>
<dbReference type="GO" id="GO:0006265">
    <property type="term" value="P:DNA topological change"/>
    <property type="evidence" value="ECO:0007669"/>
    <property type="project" value="InterPro"/>
</dbReference>
<evidence type="ECO:0000256" key="1">
    <source>
        <dbReference type="ARBA" id="ARBA00000213"/>
    </source>
</evidence>
<comment type="similarity">
    <text evidence="2">Belongs to the type IB topoisomerase family.</text>
</comment>
<dbReference type="InterPro" id="IPR013500">
    <property type="entry name" value="TopoI_cat_euk"/>
</dbReference>
<dbReference type="Pfam" id="PF21338">
    <property type="entry name" value="Top1B_N_bact"/>
    <property type="match status" value="1"/>
</dbReference>
<dbReference type="Gene3D" id="3.30.66.10">
    <property type="entry name" value="DNA topoisomerase I domain"/>
    <property type="match status" value="1"/>
</dbReference>
<dbReference type="InterPro" id="IPR014711">
    <property type="entry name" value="TopoI_cat_a-hlx-sub_euk"/>
</dbReference>
<dbReference type="EMBL" id="LT629688">
    <property type="protein sequence ID" value="SDD49877.1"/>
    <property type="molecule type" value="Genomic_DNA"/>
</dbReference>
<dbReference type="Gene3D" id="1.10.132.120">
    <property type="match status" value="1"/>
</dbReference>
<evidence type="ECO:0000256" key="6">
    <source>
        <dbReference type="ARBA" id="ARBA00023235"/>
    </source>
</evidence>
<sequence length="336" mass="37160">MVRLRRVTNRSPGYTRRRAGKHWSFLDTDGRPLRGEERERVQHLAIPPAWQDVWICPHANGHLQATGVDAAGRTQYLYHPEWVHRRNVAKYERVVEIAVALPELRRAVLEHIEAADSSREHAAAVAVKLLDSGAFRVGNDVYADQNGTFGLTTLERRHVRAKGDALVISFTGKSGVEHSVTIDDPPVVDALNRMRRRRSGGPRLLEYRAAAVLSALDSSDVNRYLREQSGLDVTAKDLRTWAGTVIAAEMLALNKEGGGTKAARSRAVKQAMTAVSEALGNTPTVARSSYVDPRLVSLFENGATLPEAVLAADYADEVERRHAIERATLELLRKAD</sequence>
<keyword evidence="4" id="KW-0799">Topoisomerase</keyword>